<comment type="caution">
    <text evidence="1">The sequence shown here is derived from an EMBL/GenBank/DDBJ whole genome shotgun (WGS) entry which is preliminary data.</text>
</comment>
<evidence type="ECO:0000313" key="1">
    <source>
        <dbReference type="EMBL" id="TYT28081.1"/>
    </source>
</evidence>
<sequence length="104" mass="11467">MSINGLFVEGKMLGGRQREKRNNKGYYNELGLSIEKSDGFGGTLQDQFIIRVTDGLVSSGVLNQANSLIGKTVRVPVYGRSWSMEGRDGITYFMQNEGGITEVK</sequence>
<proteinExistence type="predicted"/>
<dbReference type="GO" id="GO:0003677">
    <property type="term" value="F:DNA binding"/>
    <property type="evidence" value="ECO:0007669"/>
    <property type="project" value="UniProtKB-KW"/>
</dbReference>
<gene>
    <name evidence="1" type="ORF">FZO59_22135</name>
</gene>
<organism evidence="1 2">
    <name type="scientific">Lelliottia nimipressuralis</name>
    <dbReference type="NCBI Taxonomy" id="69220"/>
    <lineage>
        <taxon>Bacteria</taxon>
        <taxon>Pseudomonadati</taxon>
        <taxon>Pseudomonadota</taxon>
        <taxon>Gammaproteobacteria</taxon>
        <taxon>Enterobacterales</taxon>
        <taxon>Enterobacteriaceae</taxon>
        <taxon>Lelliottia</taxon>
    </lineage>
</organism>
<dbReference type="EMBL" id="VTFR01000021">
    <property type="protein sequence ID" value="TYT28081.1"/>
    <property type="molecule type" value="Genomic_DNA"/>
</dbReference>
<dbReference type="Proteomes" id="UP000323910">
    <property type="component" value="Unassembled WGS sequence"/>
</dbReference>
<evidence type="ECO:0000313" key="2">
    <source>
        <dbReference type="Proteomes" id="UP000323910"/>
    </source>
</evidence>
<name>A0ABY3NWL4_9ENTR</name>
<keyword evidence="1" id="KW-0238">DNA-binding</keyword>
<protein>
    <submittedName>
        <fullName evidence="1">DNA-binding protein</fullName>
    </submittedName>
</protein>
<dbReference type="InterPro" id="IPR035411">
    <property type="entry name" value="Putative_G5P"/>
</dbReference>
<dbReference type="Pfam" id="PF17426">
    <property type="entry name" value="Putative_G5P"/>
    <property type="match status" value="1"/>
</dbReference>
<dbReference type="RefSeq" id="WP_129036382.1">
    <property type="nucleotide sequence ID" value="NZ_SDDX01000040.1"/>
</dbReference>
<reference evidence="1 2" key="1">
    <citation type="submission" date="2019-08" db="EMBL/GenBank/DDBJ databases">
        <title>The draft genome of Lelliottia nimipressuralis strain CICC 24156.</title>
        <authorList>
            <person name="Wu W."/>
            <person name="Feng Y."/>
            <person name="Zong Z."/>
        </authorList>
    </citation>
    <scope>NUCLEOTIDE SEQUENCE [LARGE SCALE GENOMIC DNA]</scope>
    <source>
        <strain evidence="1 2">CICC 24156</strain>
    </source>
</reference>
<keyword evidence="2" id="KW-1185">Reference proteome</keyword>
<accession>A0ABY3NWL4</accession>